<proteinExistence type="predicted"/>
<sequence>MVASPMEKRALASIPGNKRLSYAIAGVAPFGISVSAPDQSAARRRGAAMRRCAVAVLVAGLAVLPAACSSPMDDIKLNPHPAQRYELIATVDAPGEFDSVEGYLSYEVTNVECVPKNPIEGARNVPNTSRRFALTRVDAHTWKGSFYRDLLQDEDYFGLGVCHWDVTNASPVFRVHAASFSPAFVLADPIEVTLTRYFKRSDYFNQALRNVGALGFSSTDAEVGKAVQSFFPITVTIKRSRS</sequence>
<dbReference type="EMBL" id="JAGJRS010000033">
    <property type="protein sequence ID" value="MBP1475575.1"/>
    <property type="molecule type" value="Genomic_DNA"/>
</dbReference>
<evidence type="ECO:0008006" key="3">
    <source>
        <dbReference type="Google" id="ProtNLM"/>
    </source>
</evidence>
<name>A0ABS4DR94_9GAMM</name>
<dbReference type="RefSeq" id="WP_209622537.1">
    <property type="nucleotide sequence ID" value="NZ_JAGJRS010000033.1"/>
</dbReference>
<protein>
    <recommendedName>
        <fullName evidence="3">Lipoprotein</fullName>
    </recommendedName>
</protein>
<accession>A0ABS4DR94</accession>
<organism evidence="1 2">
    <name type="scientific">Frateuria flava</name>
    <dbReference type="NCBI Taxonomy" id="2821489"/>
    <lineage>
        <taxon>Bacteria</taxon>
        <taxon>Pseudomonadati</taxon>
        <taxon>Pseudomonadota</taxon>
        <taxon>Gammaproteobacteria</taxon>
        <taxon>Lysobacterales</taxon>
        <taxon>Rhodanobacteraceae</taxon>
        <taxon>Frateuria</taxon>
    </lineage>
</organism>
<gene>
    <name evidence="1" type="ORF">J7I44_14770</name>
</gene>
<reference evidence="1 2" key="1">
    <citation type="submission" date="2021-04" db="EMBL/GenBank/DDBJ databases">
        <authorList>
            <person name="Huq M.A."/>
        </authorList>
    </citation>
    <scope>NUCLEOTIDE SEQUENCE [LARGE SCALE GENOMIC DNA]</scope>
    <source>
        <strain evidence="1 2">MAH-13</strain>
    </source>
</reference>
<keyword evidence="2" id="KW-1185">Reference proteome</keyword>
<comment type="caution">
    <text evidence="1">The sequence shown here is derived from an EMBL/GenBank/DDBJ whole genome shotgun (WGS) entry which is preliminary data.</text>
</comment>
<evidence type="ECO:0000313" key="1">
    <source>
        <dbReference type="EMBL" id="MBP1475575.1"/>
    </source>
</evidence>
<dbReference type="Proteomes" id="UP000823790">
    <property type="component" value="Unassembled WGS sequence"/>
</dbReference>
<evidence type="ECO:0000313" key="2">
    <source>
        <dbReference type="Proteomes" id="UP000823790"/>
    </source>
</evidence>